<dbReference type="EMBL" id="LRRQ01000171">
    <property type="protein sequence ID" value="OAM87406.1"/>
    <property type="molecule type" value="Genomic_DNA"/>
</dbReference>
<dbReference type="RefSeq" id="WP_068772605.1">
    <property type="nucleotide sequence ID" value="NZ_CP109796.1"/>
</dbReference>
<sequence>MKPNINIVALAVLWLFSADACAAFEAAAANPYWMLSETPAEVIVTKFGDELSKPCDYQAISTIVATASGKRVFVAWYAGNQQPGVPLEGINNFVMVAYGDGKLADWGGINLVIRSPHVGKVRCSDPFSWREPSGRIWIAWTQSTGEYSYEGRVHPKRDGQWSRHGSTWGIYTNNPEAPAPTWSKPRRLFDGMMVNKPLFLKNGGALFASVQFNATEINDLHSMRDGVLVWLAKDNGAAFEQIGYVRAPDSPYIEPMLVEKNDGVIWMLMRRETREKRMRFDRKTNQWVVRATIGDGHCETFSKDGGRTFGRVSISPIPGIGSRTHLSRLASGSLLLVKNLSDDDALWLQGKPKQDRVRGPYSRAAIVAYISKDDGETWQGGLFLDDRRDAFRRGDRRTVAYPDTSQINDGSIYICWDYSRGKEPEIRAAKVTEADILAGKIVSKNSIPGTIVSKGPPKGGPTVSDL</sequence>
<dbReference type="AlphaFoldDB" id="A0A178IEF0"/>
<accession>A0A178IEF0</accession>
<organism evidence="3 4">
    <name type="scientific">Termitidicoccus mucosus</name>
    <dbReference type="NCBI Taxonomy" id="1184151"/>
    <lineage>
        <taxon>Bacteria</taxon>
        <taxon>Pseudomonadati</taxon>
        <taxon>Verrucomicrobiota</taxon>
        <taxon>Opitutia</taxon>
        <taxon>Opitutales</taxon>
        <taxon>Opitutaceae</taxon>
        <taxon>Termitidicoccus</taxon>
    </lineage>
</organism>
<keyword evidence="4" id="KW-1185">Reference proteome</keyword>
<evidence type="ECO:0000259" key="2">
    <source>
        <dbReference type="Pfam" id="PF13088"/>
    </source>
</evidence>
<dbReference type="SUPFAM" id="SSF50939">
    <property type="entry name" value="Sialidases"/>
    <property type="match status" value="1"/>
</dbReference>
<dbReference type="STRING" id="1184151.AW736_22830"/>
<dbReference type="Gene3D" id="2.120.10.10">
    <property type="match status" value="1"/>
</dbReference>
<feature type="signal peptide" evidence="1">
    <location>
        <begin position="1"/>
        <end position="22"/>
    </location>
</feature>
<evidence type="ECO:0000256" key="1">
    <source>
        <dbReference type="SAM" id="SignalP"/>
    </source>
</evidence>
<dbReference type="CDD" id="cd15482">
    <property type="entry name" value="Sialidase_non-viral"/>
    <property type="match status" value="1"/>
</dbReference>
<dbReference type="InterPro" id="IPR036278">
    <property type="entry name" value="Sialidase_sf"/>
</dbReference>
<evidence type="ECO:0000313" key="3">
    <source>
        <dbReference type="EMBL" id="OAM87406.1"/>
    </source>
</evidence>
<dbReference type="PANTHER" id="PTHR43752:SF2">
    <property type="entry name" value="BNR_ASP-BOX REPEAT FAMILY PROTEIN"/>
    <property type="match status" value="1"/>
</dbReference>
<protein>
    <recommendedName>
        <fullName evidence="2">Sialidase domain-containing protein</fullName>
    </recommendedName>
</protein>
<dbReference type="InterPro" id="IPR011040">
    <property type="entry name" value="Sialidase"/>
</dbReference>
<keyword evidence="1" id="KW-0732">Signal</keyword>
<feature type="domain" description="Sialidase" evidence="2">
    <location>
        <begin position="287"/>
        <end position="414"/>
    </location>
</feature>
<comment type="caution">
    <text evidence="3">The sequence shown here is derived from an EMBL/GenBank/DDBJ whole genome shotgun (WGS) entry which is preliminary data.</text>
</comment>
<dbReference type="PANTHER" id="PTHR43752">
    <property type="entry name" value="BNR/ASP-BOX REPEAT FAMILY PROTEIN"/>
    <property type="match status" value="1"/>
</dbReference>
<dbReference type="OrthoDB" id="41724at2"/>
<proteinExistence type="predicted"/>
<name>A0A178IEF0_9BACT</name>
<dbReference type="Pfam" id="PF13088">
    <property type="entry name" value="BNR_2"/>
    <property type="match status" value="1"/>
</dbReference>
<feature type="chain" id="PRO_5008088697" description="Sialidase domain-containing protein" evidence="1">
    <location>
        <begin position="23"/>
        <end position="466"/>
    </location>
</feature>
<dbReference type="Proteomes" id="UP000078486">
    <property type="component" value="Unassembled WGS sequence"/>
</dbReference>
<evidence type="ECO:0000313" key="4">
    <source>
        <dbReference type="Proteomes" id="UP000078486"/>
    </source>
</evidence>
<gene>
    <name evidence="3" type="ORF">AW736_22830</name>
</gene>
<reference evidence="3 4" key="1">
    <citation type="submission" date="2016-01" db="EMBL/GenBank/DDBJ databases">
        <title>High potential of lignocellulose degradation of a new Verrucomicrobia species.</title>
        <authorList>
            <person name="Wang Y."/>
            <person name="Shi Y."/>
            <person name="Qiu Z."/>
            <person name="Liu S."/>
            <person name="Yang H."/>
        </authorList>
    </citation>
    <scope>NUCLEOTIDE SEQUENCE [LARGE SCALE GENOMIC DNA]</scope>
    <source>
        <strain evidence="3 4">TSB47</strain>
    </source>
</reference>